<dbReference type="EMBL" id="JXTH01000114">
    <property type="protein sequence ID" value="KIQ93066.1"/>
    <property type="molecule type" value="Genomic_DNA"/>
</dbReference>
<keyword evidence="3" id="KW-1185">Reference proteome</keyword>
<dbReference type="Pfam" id="PF23343">
    <property type="entry name" value="REP_ORF2-G2P"/>
    <property type="match status" value="1"/>
</dbReference>
<organism evidence="2 3">
    <name type="scientific">Anoxybacillus thermarum</name>
    <dbReference type="NCBI Taxonomy" id="404937"/>
    <lineage>
        <taxon>Bacteria</taxon>
        <taxon>Bacillati</taxon>
        <taxon>Bacillota</taxon>
        <taxon>Bacilli</taxon>
        <taxon>Bacillales</taxon>
        <taxon>Anoxybacillaceae</taxon>
        <taxon>Anoxybacillus</taxon>
    </lineage>
</organism>
<dbReference type="PATRIC" id="fig|404937.3.peg.3189"/>
<dbReference type="Proteomes" id="UP000032102">
    <property type="component" value="Unassembled WGS sequence"/>
</dbReference>
<evidence type="ECO:0000259" key="1">
    <source>
        <dbReference type="Pfam" id="PF23343"/>
    </source>
</evidence>
<comment type="caution">
    <text evidence="2">The sequence shown here is derived from an EMBL/GenBank/DDBJ whole genome shotgun (WGS) entry which is preliminary data.</text>
</comment>
<reference evidence="2 3" key="1">
    <citation type="submission" date="2015-01" db="EMBL/GenBank/DDBJ databases">
        <title>Draft genome of Anoxybacillus thermarum strain AF/04.</title>
        <authorList>
            <person name="Poli A."/>
            <person name="Nicolaus B."/>
            <person name="Chan K.-G."/>
            <person name="Kahar U.M."/>
            <person name="Yaakob A.S."/>
            <person name="Chan C.S."/>
            <person name="Goh K.M."/>
        </authorList>
    </citation>
    <scope>NUCLEOTIDE SEQUENCE [LARGE SCALE GENOMIC DNA]</scope>
    <source>
        <strain evidence="2 3">AF/04</strain>
    </source>
</reference>
<protein>
    <recommendedName>
        <fullName evidence="1">Replication-associated protein ORF2/G2P domain-containing protein</fullName>
    </recommendedName>
</protein>
<proteinExistence type="predicted"/>
<name>A0A0D0RWJ0_9BACL</name>
<feature type="domain" description="Replication-associated protein ORF2/G2P" evidence="1">
    <location>
        <begin position="57"/>
        <end position="154"/>
    </location>
</feature>
<accession>A0A0D0RWJ0</accession>
<sequence length="222" mass="26431">MDKPVGRKGKRKEGLEWIDEDMKATREKNRADALQRARKNLRRLINANVDAWAERVKFFTLTFKENVQDIKMANYEFKKFRQRLEYHLELKLKYVAVIEFQKRGAIHYHMVTFNMPYVPHADLERIWGHGFVKVNAIDEVDNVGAYVTKYMTKDNDDERLKGEKCYFSSRGLIKPAEEIIKKEDLNALREALSPNKVYENTFDSEHLGLINYQQYNLKRKYM</sequence>
<dbReference type="AlphaFoldDB" id="A0A0D0RWJ0"/>
<dbReference type="InterPro" id="IPR056906">
    <property type="entry name" value="ORF2/G2P_dom"/>
</dbReference>
<gene>
    <name evidence="2" type="ORF">LH47_02887</name>
</gene>
<evidence type="ECO:0000313" key="2">
    <source>
        <dbReference type="EMBL" id="KIQ93066.1"/>
    </source>
</evidence>
<evidence type="ECO:0000313" key="3">
    <source>
        <dbReference type="Proteomes" id="UP000032102"/>
    </source>
</evidence>